<feature type="compositionally biased region" description="Basic and acidic residues" evidence="1">
    <location>
        <begin position="33"/>
        <end position="42"/>
    </location>
</feature>
<protein>
    <submittedName>
        <fullName evidence="2">Uncharacterized protein</fullName>
    </submittedName>
</protein>
<proteinExistence type="predicted"/>
<reference evidence="2 3" key="1">
    <citation type="submission" date="2018-09" db="EMBL/GenBank/DDBJ databases">
        <title>Complete genome sequence of Euzebya sp. DY32-46 isolated from seawater of Pacific Ocean.</title>
        <authorList>
            <person name="Xu L."/>
            <person name="Wu Y.-H."/>
            <person name="Xu X.-W."/>
        </authorList>
    </citation>
    <scope>NUCLEOTIDE SEQUENCE [LARGE SCALE GENOMIC DNA]</scope>
    <source>
        <strain evidence="2 3">DY32-46</strain>
    </source>
</reference>
<keyword evidence="3" id="KW-1185">Reference proteome</keyword>
<accession>A0A346Y0D5</accession>
<dbReference type="EMBL" id="CP031165">
    <property type="protein sequence ID" value="AXV07932.1"/>
    <property type="molecule type" value="Genomic_DNA"/>
</dbReference>
<feature type="region of interest" description="Disordered" evidence="1">
    <location>
        <begin position="1"/>
        <end position="63"/>
    </location>
</feature>
<gene>
    <name evidence="2" type="ORF">DVS28_a3257</name>
</gene>
<evidence type="ECO:0000313" key="3">
    <source>
        <dbReference type="Proteomes" id="UP000264006"/>
    </source>
</evidence>
<evidence type="ECO:0000256" key="1">
    <source>
        <dbReference type="SAM" id="MobiDB-lite"/>
    </source>
</evidence>
<name>A0A346Y0D5_9ACTN</name>
<dbReference type="Proteomes" id="UP000264006">
    <property type="component" value="Chromosome"/>
</dbReference>
<feature type="compositionally biased region" description="Basic and acidic residues" evidence="1">
    <location>
        <begin position="54"/>
        <end position="63"/>
    </location>
</feature>
<organism evidence="2 3">
    <name type="scientific">Euzebya pacifica</name>
    <dbReference type="NCBI Taxonomy" id="1608957"/>
    <lineage>
        <taxon>Bacteria</taxon>
        <taxon>Bacillati</taxon>
        <taxon>Actinomycetota</taxon>
        <taxon>Nitriliruptoria</taxon>
        <taxon>Euzebyales</taxon>
    </lineage>
</organism>
<dbReference type="AlphaFoldDB" id="A0A346Y0D5"/>
<dbReference type="KEGG" id="euz:DVS28_a3257"/>
<sequence length="63" mass="7084">MNSIHQGRHCTGWGFPTIGGRGRFEPVENEVDPLEHRTEQESLRAPPTAMDNAVDTRSRRPGK</sequence>
<evidence type="ECO:0000313" key="2">
    <source>
        <dbReference type="EMBL" id="AXV07932.1"/>
    </source>
</evidence>